<dbReference type="InterPro" id="IPR009057">
    <property type="entry name" value="Homeodomain-like_sf"/>
</dbReference>
<dbReference type="Gene3D" id="1.10.10.60">
    <property type="entry name" value="Homeodomain-like"/>
    <property type="match status" value="1"/>
</dbReference>
<dbReference type="GO" id="GO:0016301">
    <property type="term" value="F:kinase activity"/>
    <property type="evidence" value="ECO:0007669"/>
    <property type="project" value="UniProtKB-KW"/>
</dbReference>
<dbReference type="PANTHER" id="PTHR37812">
    <property type="entry name" value="MU-LIKE PROPHAGE FLUMU PROTEIN C"/>
    <property type="match status" value="1"/>
</dbReference>
<keyword evidence="2" id="KW-1185">Reference proteome</keyword>
<proteinExistence type="predicted"/>
<protein>
    <submittedName>
        <fullName evidence="1">Histidine kinase</fullName>
    </submittedName>
</protein>
<sequence>MKYVNAEKMLPEKLLRSIQEYTQGSYLYIPIREEDKKQWGECTESKQILRERNESIVQAYRSGSSVKTLALHYYLTEHSIRRIIRGQR</sequence>
<comment type="caution">
    <text evidence="1">The sequence shown here is derived from an EMBL/GenBank/DDBJ whole genome shotgun (WGS) entry which is preliminary data.</text>
</comment>
<keyword evidence="1" id="KW-0418">Kinase</keyword>
<dbReference type="InterPro" id="IPR052411">
    <property type="entry name" value="c-mor_Regulatory_Protein"/>
</dbReference>
<evidence type="ECO:0000313" key="1">
    <source>
        <dbReference type="EMBL" id="KQL45554.1"/>
    </source>
</evidence>
<organism evidence="1 2">
    <name type="scientific">Brevibacillus choshinensis</name>
    <dbReference type="NCBI Taxonomy" id="54911"/>
    <lineage>
        <taxon>Bacteria</taxon>
        <taxon>Bacillati</taxon>
        <taxon>Bacillota</taxon>
        <taxon>Bacilli</taxon>
        <taxon>Bacillales</taxon>
        <taxon>Paenibacillaceae</taxon>
        <taxon>Brevibacillus</taxon>
    </lineage>
</organism>
<dbReference type="NCBIfam" id="NF040785">
    <property type="entry name" value="CD3324_fam"/>
    <property type="match status" value="1"/>
</dbReference>
<dbReference type="SUPFAM" id="SSF46689">
    <property type="entry name" value="Homeodomain-like"/>
    <property type="match status" value="1"/>
</dbReference>
<dbReference type="Proteomes" id="UP000051063">
    <property type="component" value="Unassembled WGS sequence"/>
</dbReference>
<dbReference type="PANTHER" id="PTHR37812:SF1">
    <property type="entry name" value="MU-LIKE PROPHAGE FLUMU PROTEIN C"/>
    <property type="match status" value="1"/>
</dbReference>
<evidence type="ECO:0000313" key="2">
    <source>
        <dbReference type="Proteomes" id="UP000051063"/>
    </source>
</evidence>
<dbReference type="EMBL" id="LJJB01000010">
    <property type="protein sequence ID" value="KQL45554.1"/>
    <property type="molecule type" value="Genomic_DNA"/>
</dbReference>
<dbReference type="RefSeq" id="WP_055744614.1">
    <property type="nucleotide sequence ID" value="NZ_LJJB01000010.1"/>
</dbReference>
<keyword evidence="1" id="KW-0808">Transferase</keyword>
<accession>A0ABR5N550</accession>
<dbReference type="InterPro" id="IPR049739">
    <property type="entry name" value="YraL-like"/>
</dbReference>
<reference evidence="1 2" key="1">
    <citation type="submission" date="2015-09" db="EMBL/GenBank/DDBJ databases">
        <title>Genome sequencing project for genomic taxonomy and phylogenomics of Bacillus-like bacteria.</title>
        <authorList>
            <person name="Liu B."/>
            <person name="Wang J."/>
            <person name="Zhu Y."/>
            <person name="Liu G."/>
            <person name="Chen Q."/>
            <person name="Chen Z."/>
            <person name="Lan J."/>
            <person name="Che J."/>
            <person name="Ge C."/>
            <person name="Shi H."/>
            <person name="Pan Z."/>
            <person name="Liu X."/>
        </authorList>
    </citation>
    <scope>NUCLEOTIDE SEQUENCE [LARGE SCALE GENOMIC DNA]</scope>
    <source>
        <strain evidence="1 2">DSM 8552</strain>
    </source>
</reference>
<name>A0ABR5N550_BRECH</name>
<gene>
    <name evidence="1" type="ORF">AN963_10810</name>
</gene>